<keyword evidence="6" id="KW-0679">Respiratory chain</keyword>
<evidence type="ECO:0000256" key="15">
    <source>
        <dbReference type="ARBA" id="ARBA00049551"/>
    </source>
</evidence>
<feature type="transmembrane region" description="Helical" evidence="16">
    <location>
        <begin position="48"/>
        <end position="70"/>
    </location>
</feature>
<dbReference type="PANTHER" id="PTHR11435">
    <property type="entry name" value="NADH UBIQUINONE OXIDOREDUCTASE SUBUNIT ND6"/>
    <property type="match status" value="1"/>
</dbReference>
<evidence type="ECO:0000256" key="10">
    <source>
        <dbReference type="ARBA" id="ARBA00022989"/>
    </source>
</evidence>
<comment type="subcellular location">
    <subcellularLocation>
        <location evidence="1">Mitochondrion membrane</location>
        <topology evidence="1">Multi-pass membrane protein</topology>
    </subcellularLocation>
</comment>
<evidence type="ECO:0000256" key="5">
    <source>
        <dbReference type="ARBA" id="ARBA00022448"/>
    </source>
</evidence>
<dbReference type="GO" id="GO:0008137">
    <property type="term" value="F:NADH dehydrogenase (ubiquinone) activity"/>
    <property type="evidence" value="ECO:0007669"/>
    <property type="project" value="UniProtKB-EC"/>
</dbReference>
<dbReference type="AlphaFoldDB" id="X1W3D1"/>
<evidence type="ECO:0000256" key="14">
    <source>
        <dbReference type="ARBA" id="ARBA00031019"/>
    </source>
</evidence>
<keyword evidence="12 17" id="KW-0496">Mitochondrion</keyword>
<keyword evidence="13 16" id="KW-0472">Membrane</keyword>
<gene>
    <name evidence="17" type="primary">ND6</name>
</gene>
<feature type="transmembrane region" description="Helical" evidence="16">
    <location>
        <begin position="139"/>
        <end position="160"/>
    </location>
</feature>
<evidence type="ECO:0000256" key="3">
    <source>
        <dbReference type="ARBA" id="ARBA00012944"/>
    </source>
</evidence>
<keyword evidence="10 16" id="KW-1133">Transmembrane helix</keyword>
<dbReference type="EMBL" id="GQ502451">
    <property type="protein sequence ID" value="ACV92141.1"/>
    <property type="molecule type" value="Genomic_DNA"/>
</dbReference>
<feature type="transmembrane region" description="Helical" evidence="16">
    <location>
        <begin position="82"/>
        <end position="101"/>
    </location>
</feature>
<keyword evidence="9" id="KW-0249">Electron transport</keyword>
<dbReference type="InterPro" id="IPR050269">
    <property type="entry name" value="ComplexI_Subunit6"/>
</dbReference>
<dbReference type="EC" id="7.1.1.2" evidence="3"/>
<reference evidence="17" key="1">
    <citation type="submission" date="2009-08" db="EMBL/GenBank/DDBJ databases">
        <authorList>
            <person name="Jia Y.Y."/>
            <person name="Zhou C.F."/>
        </authorList>
    </citation>
    <scope>NUCLEOTIDE SEQUENCE</scope>
</reference>
<evidence type="ECO:0000256" key="2">
    <source>
        <dbReference type="ARBA" id="ARBA00005698"/>
    </source>
</evidence>
<evidence type="ECO:0000256" key="6">
    <source>
        <dbReference type="ARBA" id="ARBA00022660"/>
    </source>
</evidence>
<dbReference type="PANTHER" id="PTHR11435:SF1">
    <property type="entry name" value="NADH-UBIQUINONE OXIDOREDUCTASE CHAIN 6"/>
    <property type="match status" value="1"/>
</dbReference>
<organism evidence="17">
    <name type="scientific">Caenis pycnacantha</name>
    <dbReference type="NCBI Taxonomy" id="675576"/>
    <lineage>
        <taxon>Eukaryota</taxon>
        <taxon>Metazoa</taxon>
        <taxon>Ecdysozoa</taxon>
        <taxon>Arthropoda</taxon>
        <taxon>Hexapoda</taxon>
        <taxon>Insecta</taxon>
        <taxon>Pterygota</taxon>
        <taxon>Palaeoptera</taxon>
        <taxon>Ephemeroptera</taxon>
        <taxon>Pannota</taxon>
        <taxon>Caenidae</taxon>
        <taxon>Caenis</taxon>
    </lineage>
</organism>
<evidence type="ECO:0000256" key="12">
    <source>
        <dbReference type="ARBA" id="ARBA00023128"/>
    </source>
</evidence>
<accession>X1W3D1</accession>
<evidence type="ECO:0000256" key="16">
    <source>
        <dbReference type="SAM" id="Phobius"/>
    </source>
</evidence>
<comment type="similarity">
    <text evidence="2">Belongs to the complex I subunit 6 family.</text>
</comment>
<keyword evidence="8" id="KW-1278">Translocase</keyword>
<dbReference type="GO" id="GO:0031966">
    <property type="term" value="C:mitochondrial membrane"/>
    <property type="evidence" value="ECO:0007669"/>
    <property type="project" value="UniProtKB-SubCell"/>
</dbReference>
<protein>
    <recommendedName>
        <fullName evidence="4">NADH-ubiquinone oxidoreductase chain 6</fullName>
        <ecNumber evidence="3">7.1.1.2</ecNumber>
    </recommendedName>
    <alternativeName>
        <fullName evidence="14">NADH dehydrogenase subunit 6</fullName>
    </alternativeName>
</protein>
<evidence type="ECO:0000313" key="17">
    <source>
        <dbReference type="EMBL" id="ACV92141.1"/>
    </source>
</evidence>
<geneLocation type="mitochondrion" evidence="17"/>
<name>X1W3D1_9INSE</name>
<reference evidence="17" key="2">
    <citation type="submission" date="2012-12" db="EMBL/GenBank/DDBJ databases">
        <title>The complete mitochondrial genome of Caenis sp. (Insecta: Ephemeroptera).</title>
        <authorList>
            <person name="Jia Y."/>
            <person name="Zhou C."/>
        </authorList>
    </citation>
    <scope>NUCLEOTIDE SEQUENCE</scope>
</reference>
<evidence type="ECO:0000256" key="8">
    <source>
        <dbReference type="ARBA" id="ARBA00022967"/>
    </source>
</evidence>
<keyword evidence="5" id="KW-0813">Transport</keyword>
<evidence type="ECO:0000256" key="11">
    <source>
        <dbReference type="ARBA" id="ARBA00023027"/>
    </source>
</evidence>
<sequence length="171" mass="19091">MLTTIFLCSTVVLSIMFMFMSHPLAMGLMLLLQTLVIAVSAGLPLTSFWFSYILFLVFLGGMLVLFIYVASLASNEMFTMSAKIVVTAAIASWALMALFLLTDTAELKPLLEYIEQSSLTESTNLYNIFIMKMYNMLNYSITLLMILYLLLALIIVANIVTIQEGPLRPTT</sequence>
<evidence type="ECO:0000256" key="4">
    <source>
        <dbReference type="ARBA" id="ARBA00021095"/>
    </source>
</evidence>
<evidence type="ECO:0000256" key="13">
    <source>
        <dbReference type="ARBA" id="ARBA00023136"/>
    </source>
</evidence>
<comment type="catalytic activity">
    <reaction evidence="15">
        <text>a ubiquinone + NADH + 5 H(+)(in) = a ubiquinol + NAD(+) + 4 H(+)(out)</text>
        <dbReference type="Rhea" id="RHEA:29091"/>
        <dbReference type="Rhea" id="RHEA-COMP:9565"/>
        <dbReference type="Rhea" id="RHEA-COMP:9566"/>
        <dbReference type="ChEBI" id="CHEBI:15378"/>
        <dbReference type="ChEBI" id="CHEBI:16389"/>
        <dbReference type="ChEBI" id="CHEBI:17976"/>
        <dbReference type="ChEBI" id="CHEBI:57540"/>
        <dbReference type="ChEBI" id="CHEBI:57945"/>
        <dbReference type="EC" id="7.1.1.2"/>
    </reaction>
</comment>
<keyword evidence="11" id="KW-0520">NAD</keyword>
<evidence type="ECO:0000256" key="1">
    <source>
        <dbReference type="ARBA" id="ARBA00004225"/>
    </source>
</evidence>
<evidence type="ECO:0000256" key="9">
    <source>
        <dbReference type="ARBA" id="ARBA00022982"/>
    </source>
</evidence>
<proteinExistence type="inferred from homology"/>
<keyword evidence="7 16" id="KW-0812">Transmembrane</keyword>
<evidence type="ECO:0000256" key="7">
    <source>
        <dbReference type="ARBA" id="ARBA00022692"/>
    </source>
</evidence>